<evidence type="ECO:0000256" key="1">
    <source>
        <dbReference type="ARBA" id="ARBA00004651"/>
    </source>
</evidence>
<dbReference type="EMBL" id="BMKW01000001">
    <property type="protein sequence ID" value="GGI99922.1"/>
    <property type="molecule type" value="Genomic_DNA"/>
</dbReference>
<evidence type="ECO:0000256" key="6">
    <source>
        <dbReference type="ARBA" id="ARBA00022989"/>
    </source>
</evidence>
<keyword evidence="4" id="KW-1003">Cell membrane</keyword>
<dbReference type="InterPro" id="IPR002549">
    <property type="entry name" value="AI-2E-like"/>
</dbReference>
<evidence type="ECO:0000256" key="5">
    <source>
        <dbReference type="ARBA" id="ARBA00022692"/>
    </source>
</evidence>
<keyword evidence="7 9" id="KW-0472">Membrane</keyword>
<gene>
    <name evidence="10" type="ORF">GCM10011320_03450</name>
</gene>
<feature type="transmembrane region" description="Helical" evidence="9">
    <location>
        <begin position="178"/>
        <end position="203"/>
    </location>
</feature>
<accession>A0A917K4P2</accession>
<feature type="region of interest" description="Disordered" evidence="8">
    <location>
        <begin position="1"/>
        <end position="24"/>
    </location>
</feature>
<dbReference type="Proteomes" id="UP000661507">
    <property type="component" value="Unassembled WGS sequence"/>
</dbReference>
<comment type="similarity">
    <text evidence="2">Belongs to the autoinducer-2 exporter (AI-2E) (TC 2.A.86) family.</text>
</comment>
<feature type="transmembrane region" description="Helical" evidence="9">
    <location>
        <begin position="61"/>
        <end position="79"/>
    </location>
</feature>
<protein>
    <submittedName>
        <fullName evidence="10">AI-2E family transporter</fullName>
    </submittedName>
</protein>
<dbReference type="PANTHER" id="PTHR21716:SF67">
    <property type="entry name" value="TRANSPORT PROTEIN YDIK-RELATED"/>
    <property type="match status" value="1"/>
</dbReference>
<dbReference type="GO" id="GO:0005886">
    <property type="term" value="C:plasma membrane"/>
    <property type="evidence" value="ECO:0007669"/>
    <property type="project" value="UniProtKB-SubCell"/>
</dbReference>
<dbReference type="Pfam" id="PF01594">
    <property type="entry name" value="AI-2E_transport"/>
    <property type="match status" value="1"/>
</dbReference>
<organism evidence="10 11">
    <name type="scientific">Neoroseomonas lacus</name>
    <dbReference type="NCBI Taxonomy" id="287609"/>
    <lineage>
        <taxon>Bacteria</taxon>
        <taxon>Pseudomonadati</taxon>
        <taxon>Pseudomonadota</taxon>
        <taxon>Alphaproteobacteria</taxon>
        <taxon>Acetobacterales</taxon>
        <taxon>Acetobacteraceae</taxon>
        <taxon>Neoroseomonas</taxon>
    </lineage>
</organism>
<evidence type="ECO:0000256" key="7">
    <source>
        <dbReference type="ARBA" id="ARBA00023136"/>
    </source>
</evidence>
<evidence type="ECO:0000256" key="4">
    <source>
        <dbReference type="ARBA" id="ARBA00022475"/>
    </source>
</evidence>
<feature type="transmembrane region" description="Helical" evidence="9">
    <location>
        <begin position="268"/>
        <end position="290"/>
    </location>
</feature>
<keyword evidence="5 9" id="KW-0812">Transmembrane</keyword>
<evidence type="ECO:0000256" key="2">
    <source>
        <dbReference type="ARBA" id="ARBA00009773"/>
    </source>
</evidence>
<sequence>MPAGYRHHGRRASPGLAAAPRFGQDDRMPMDTPRAARMIGITALAALAAACLLVLRPFMSALLWAVILVFSTWPVFTFVCQRARLSRGAGAVLMVAALFLLIGLPIVLAAPTSREEVESLRASIEALLTEGLPGLGAWLSSLPVVGPWIHTWIGETEFDLLGLAGLLRPYAGTLTQQALSVLLAVLSGLAELLLAILLAFFFYRDGPAMAVRAKGLMHRLGGATGIRMMNLAADVTRGVVWGLVGTAVAQGILAGIGLSIAGVPQAGLLAVVTGVISIFPVGAPLVWIPASLWLLTQGQTGWGIFMALYGALVISSVDNIIRPWAIARGANLPLLLTLMGALGGVLAFGFLGLFLGPVVLAVGYTLLLEFASGVEEEASQTSSVPPPPAL</sequence>
<evidence type="ECO:0000313" key="10">
    <source>
        <dbReference type="EMBL" id="GGI99922.1"/>
    </source>
</evidence>
<keyword evidence="6 9" id="KW-1133">Transmembrane helix</keyword>
<feature type="transmembrane region" description="Helical" evidence="9">
    <location>
        <begin position="333"/>
        <end position="360"/>
    </location>
</feature>
<feature type="transmembrane region" description="Helical" evidence="9">
    <location>
        <begin position="302"/>
        <end position="321"/>
    </location>
</feature>
<evidence type="ECO:0000256" key="9">
    <source>
        <dbReference type="SAM" id="Phobius"/>
    </source>
</evidence>
<keyword evidence="11" id="KW-1185">Reference proteome</keyword>
<proteinExistence type="inferred from homology"/>
<evidence type="ECO:0000256" key="3">
    <source>
        <dbReference type="ARBA" id="ARBA00022448"/>
    </source>
</evidence>
<dbReference type="AlphaFoldDB" id="A0A917K4P2"/>
<comment type="subcellular location">
    <subcellularLocation>
        <location evidence="1">Cell membrane</location>
        <topology evidence="1">Multi-pass membrane protein</topology>
    </subcellularLocation>
</comment>
<dbReference type="PANTHER" id="PTHR21716">
    <property type="entry name" value="TRANSMEMBRANE PROTEIN"/>
    <property type="match status" value="1"/>
</dbReference>
<keyword evidence="3" id="KW-0813">Transport</keyword>
<feature type="transmembrane region" description="Helical" evidence="9">
    <location>
        <begin position="35"/>
        <end position="55"/>
    </location>
</feature>
<evidence type="ECO:0000313" key="11">
    <source>
        <dbReference type="Proteomes" id="UP000661507"/>
    </source>
</evidence>
<feature type="compositionally biased region" description="Basic residues" evidence="8">
    <location>
        <begin position="1"/>
        <end position="11"/>
    </location>
</feature>
<name>A0A917K4P2_9PROT</name>
<comment type="caution">
    <text evidence="10">The sequence shown here is derived from an EMBL/GenBank/DDBJ whole genome shotgun (WGS) entry which is preliminary data.</text>
</comment>
<feature type="transmembrane region" description="Helical" evidence="9">
    <location>
        <begin position="239"/>
        <end position="261"/>
    </location>
</feature>
<feature type="transmembrane region" description="Helical" evidence="9">
    <location>
        <begin position="91"/>
        <end position="110"/>
    </location>
</feature>
<evidence type="ECO:0000256" key="8">
    <source>
        <dbReference type="SAM" id="MobiDB-lite"/>
    </source>
</evidence>
<reference evidence="10" key="1">
    <citation type="journal article" date="2014" name="Int. J. Syst. Evol. Microbiol.">
        <title>Complete genome sequence of Corynebacterium casei LMG S-19264T (=DSM 44701T), isolated from a smear-ripened cheese.</title>
        <authorList>
            <consortium name="US DOE Joint Genome Institute (JGI-PGF)"/>
            <person name="Walter F."/>
            <person name="Albersmeier A."/>
            <person name="Kalinowski J."/>
            <person name="Ruckert C."/>
        </authorList>
    </citation>
    <scope>NUCLEOTIDE SEQUENCE</scope>
    <source>
        <strain evidence="10">CGMCC 1.3617</strain>
    </source>
</reference>
<reference evidence="10" key="2">
    <citation type="submission" date="2020-09" db="EMBL/GenBank/DDBJ databases">
        <authorList>
            <person name="Sun Q."/>
            <person name="Zhou Y."/>
        </authorList>
    </citation>
    <scope>NUCLEOTIDE SEQUENCE</scope>
    <source>
        <strain evidence="10">CGMCC 1.3617</strain>
    </source>
</reference>